<dbReference type="OrthoDB" id="10625973at2759"/>
<reference evidence="1 2" key="1">
    <citation type="submission" date="2016-11" db="EMBL/GenBank/DDBJ databases">
        <title>The macronuclear genome of Stentor coeruleus: a giant cell with tiny introns.</title>
        <authorList>
            <person name="Slabodnick M."/>
            <person name="Ruby J.G."/>
            <person name="Reiff S.B."/>
            <person name="Swart E.C."/>
            <person name="Gosai S."/>
            <person name="Prabakaran S."/>
            <person name="Witkowska E."/>
            <person name="Larue G.E."/>
            <person name="Fisher S."/>
            <person name="Freeman R.M."/>
            <person name="Gunawardena J."/>
            <person name="Chu W."/>
            <person name="Stover N.A."/>
            <person name="Gregory B.D."/>
            <person name="Nowacki M."/>
            <person name="Derisi J."/>
            <person name="Roy S.W."/>
            <person name="Marshall W.F."/>
            <person name="Sood P."/>
        </authorList>
    </citation>
    <scope>NUCLEOTIDE SEQUENCE [LARGE SCALE GENOMIC DNA]</scope>
    <source>
        <strain evidence="1">WM001</strain>
    </source>
</reference>
<dbReference type="Proteomes" id="UP000187209">
    <property type="component" value="Unassembled WGS sequence"/>
</dbReference>
<accession>A0A1R2CFN6</accession>
<dbReference type="AlphaFoldDB" id="A0A1R2CFN6"/>
<evidence type="ECO:0000313" key="2">
    <source>
        <dbReference type="Proteomes" id="UP000187209"/>
    </source>
</evidence>
<comment type="caution">
    <text evidence="1">The sequence shown here is derived from an EMBL/GenBank/DDBJ whole genome shotgun (WGS) entry which is preliminary data.</text>
</comment>
<keyword evidence="2" id="KW-1185">Reference proteome</keyword>
<gene>
    <name evidence="1" type="ORF">SteCoe_10388</name>
</gene>
<evidence type="ECO:0000313" key="1">
    <source>
        <dbReference type="EMBL" id="OMJ87824.1"/>
    </source>
</evidence>
<name>A0A1R2CFN6_9CILI</name>
<dbReference type="EMBL" id="MPUH01000167">
    <property type="protein sequence ID" value="OMJ87824.1"/>
    <property type="molecule type" value="Genomic_DNA"/>
</dbReference>
<protein>
    <submittedName>
        <fullName evidence="1">Uncharacterized protein</fullName>
    </submittedName>
</protein>
<proteinExistence type="predicted"/>
<sequence>MESDSSLILLSENSSFQILDKSDSFVVLNSSIANLQLNEELASHYDAEDEWLQLETGSVVSSLGSVIKADGSIMSEYSILDNVHATALSEGGKLIKTRPDIYVEDQAMRKILEYISMFYDEVASCLKSSRSSQSLMSSQVFKEDWEITSLIDLDDISSDVLGLVLDTLEEFGMYKLCLIVCNRYNLASRLGRYIVSLATRYSNLSEIKFTDIKGGVQVQRAAIAYTAVHNMYEMINPEYLSLKEEDGRNLGIEAFRGLILLGYWKKTVYVMDYGSSLAVTNSFGDFRNFKRVYLAKEGAKEFDSNLENFTWLKFVKSPTPEIYKLALDSIITNFNAFKPITLNKNYLTYTEGEFPVFPEQFSCNKAFWEFINRKIPKEDFENQLKNIIKTVFHELKSNLPIDEIRVHDIFTVFIHLIFCEDQAIVEVINCLSFDDFEMFLHIYNIICQELNGKIRGEDFNALYSILSPFAIRKIIQHPVLIIYPYATHVLVHRSSIIFNSFYEKPDKAVFPDLEANYLLMPIVLVRSTVFDIIVGRLMKILNLRASYQLMNTTDELYTRANIFGEIWFSDFIWLQSQNTQYKLKSYNYCKMDSKVLTTYKSLQMKLSDILQLGETDYYSEIFIKSTRNHEIRSIERQIKKIERLNNKNDVLGREESILKLCEISSWSSHPFPITKIARQAFLTVMQVYTLNSENAPNRIAYRYMWLCYNLSKITKQEIFYLEMLRNRYKKIIYHDKKVSKSNPIYEICLGYADIDIYFQYGQMEEVINTVQNMLDADYSAFELDLKANLMYKATLAWAISNSDTFTASLKAKEILKPLVKSQETMMISGVSKKKISPNELLIYIFTGIKDLCLIENLDSYKRLLGKIFYECLYIILSIWKDEHDLASILKNPENWIYLNVSRGFIAKNDEEDTRFTIKFEDDVKNPEKYHVFEENVIFTVESRKNNKDIYRELDNAWISEVKKIASDLNISCLIKKKRKLFRKSNRNIIDKTMTVLVNKDTRGKVLISSILKYFNELIIFFYGVYLNKALDFHHILTKFEYAGNLMEKIMKGLTGDEEVGEMQKEIEEELEDFRSWKKAVSPEFSNPKPVYKKKFKMRWPLKLKYGKHKRR</sequence>
<organism evidence="1 2">
    <name type="scientific">Stentor coeruleus</name>
    <dbReference type="NCBI Taxonomy" id="5963"/>
    <lineage>
        <taxon>Eukaryota</taxon>
        <taxon>Sar</taxon>
        <taxon>Alveolata</taxon>
        <taxon>Ciliophora</taxon>
        <taxon>Postciliodesmatophora</taxon>
        <taxon>Heterotrichea</taxon>
        <taxon>Heterotrichida</taxon>
        <taxon>Stentoridae</taxon>
        <taxon>Stentor</taxon>
    </lineage>
</organism>